<dbReference type="Proteomes" id="UP000694398">
    <property type="component" value="Unassembled WGS sequence"/>
</dbReference>
<organism evidence="11 12">
    <name type="scientific">Chinchilla lanigera</name>
    <name type="common">Long-tailed chinchilla</name>
    <name type="synonym">Chinchilla villidera</name>
    <dbReference type="NCBI Taxonomy" id="34839"/>
    <lineage>
        <taxon>Eukaryota</taxon>
        <taxon>Metazoa</taxon>
        <taxon>Chordata</taxon>
        <taxon>Craniata</taxon>
        <taxon>Vertebrata</taxon>
        <taxon>Euteleostomi</taxon>
        <taxon>Mammalia</taxon>
        <taxon>Eutheria</taxon>
        <taxon>Euarchontoglires</taxon>
        <taxon>Glires</taxon>
        <taxon>Rodentia</taxon>
        <taxon>Hystricomorpha</taxon>
        <taxon>Chinchillidae</taxon>
        <taxon>Chinchilla</taxon>
    </lineage>
</organism>
<dbReference type="SMART" id="SM00744">
    <property type="entry name" value="RINGv"/>
    <property type="match status" value="1"/>
</dbReference>
<feature type="compositionally biased region" description="Basic and acidic residues" evidence="9">
    <location>
        <begin position="625"/>
        <end position="635"/>
    </location>
</feature>
<evidence type="ECO:0000313" key="11">
    <source>
        <dbReference type="Ensembl" id="ENSCLAP00000004241.1"/>
    </source>
</evidence>
<feature type="compositionally biased region" description="Basic and acidic residues" evidence="9">
    <location>
        <begin position="522"/>
        <end position="541"/>
    </location>
</feature>
<feature type="compositionally biased region" description="Polar residues" evidence="9">
    <location>
        <begin position="234"/>
        <end position="249"/>
    </location>
</feature>
<protein>
    <recommendedName>
        <fullName evidence="3">RING-type E3 ubiquitin transferase</fullName>
        <ecNumber evidence="3">2.3.2.27</ecNumber>
    </recommendedName>
</protein>
<feature type="compositionally biased region" description="Basic and acidic residues" evidence="9">
    <location>
        <begin position="149"/>
        <end position="159"/>
    </location>
</feature>
<feature type="region of interest" description="Disordered" evidence="9">
    <location>
        <begin position="604"/>
        <end position="635"/>
    </location>
</feature>
<feature type="compositionally biased region" description="Basic and acidic residues" evidence="9">
    <location>
        <begin position="40"/>
        <end position="49"/>
    </location>
</feature>
<comment type="pathway">
    <text evidence="2">Protein modification; protein ubiquitination.</text>
</comment>
<name>A0A8C2USS5_CHILA</name>
<dbReference type="PROSITE" id="PS51292">
    <property type="entry name" value="ZF_RING_CH"/>
    <property type="match status" value="1"/>
</dbReference>
<evidence type="ECO:0000256" key="9">
    <source>
        <dbReference type="SAM" id="MobiDB-lite"/>
    </source>
</evidence>
<dbReference type="InterPro" id="IPR052297">
    <property type="entry name" value="RING-CH-type_E3_ubiq-ligase"/>
</dbReference>
<dbReference type="SUPFAM" id="SSF57850">
    <property type="entry name" value="RING/U-box"/>
    <property type="match status" value="1"/>
</dbReference>
<dbReference type="Ensembl" id="ENSCLAT00000004323.1">
    <property type="protein sequence ID" value="ENSCLAP00000004241.1"/>
    <property type="gene ID" value="ENSCLAG00000003023.1"/>
</dbReference>
<keyword evidence="4" id="KW-0808">Transferase</keyword>
<feature type="compositionally biased region" description="Polar residues" evidence="9">
    <location>
        <begin position="344"/>
        <end position="370"/>
    </location>
</feature>
<dbReference type="Ensembl" id="ENSCLAT00000004321.1">
    <property type="protein sequence ID" value="ENSCLAP00000004239.1"/>
    <property type="gene ID" value="ENSCLAG00000003023.1"/>
</dbReference>
<evidence type="ECO:0000256" key="3">
    <source>
        <dbReference type="ARBA" id="ARBA00012483"/>
    </source>
</evidence>
<feature type="compositionally biased region" description="Polar residues" evidence="9">
    <location>
        <begin position="401"/>
        <end position="418"/>
    </location>
</feature>
<dbReference type="GO" id="GO:0061630">
    <property type="term" value="F:ubiquitin protein ligase activity"/>
    <property type="evidence" value="ECO:0007669"/>
    <property type="project" value="UniProtKB-EC"/>
</dbReference>
<dbReference type="PANTHER" id="PTHR14471">
    <property type="entry name" value="MARCH7/10 E3 UBIQUITIN PROTEIN LIGASE FAMILY MEMBER"/>
    <property type="match status" value="1"/>
</dbReference>
<dbReference type="GO" id="GO:0008270">
    <property type="term" value="F:zinc ion binding"/>
    <property type="evidence" value="ECO:0007669"/>
    <property type="project" value="UniProtKB-KW"/>
</dbReference>
<dbReference type="OMA" id="HDYERDW"/>
<feature type="compositionally biased region" description="Polar residues" evidence="9">
    <location>
        <begin position="604"/>
        <end position="621"/>
    </location>
</feature>
<keyword evidence="8" id="KW-0862">Zinc</keyword>
<feature type="compositionally biased region" description="Polar residues" evidence="9">
    <location>
        <begin position="445"/>
        <end position="470"/>
    </location>
</feature>
<dbReference type="InterPro" id="IPR013083">
    <property type="entry name" value="Znf_RING/FYVE/PHD"/>
</dbReference>
<evidence type="ECO:0000256" key="6">
    <source>
        <dbReference type="ARBA" id="ARBA00022771"/>
    </source>
</evidence>
<feature type="compositionally biased region" description="Polar residues" evidence="9">
    <location>
        <begin position="52"/>
        <end position="71"/>
    </location>
</feature>
<feature type="domain" description="RING-CH-type" evidence="10">
    <location>
        <begin position="647"/>
        <end position="717"/>
    </location>
</feature>
<evidence type="ECO:0000256" key="8">
    <source>
        <dbReference type="ARBA" id="ARBA00022833"/>
    </source>
</evidence>
<dbReference type="Pfam" id="PF12906">
    <property type="entry name" value="RINGv"/>
    <property type="match status" value="1"/>
</dbReference>
<feature type="compositionally biased region" description="Acidic residues" evidence="9">
    <location>
        <begin position="287"/>
        <end position="299"/>
    </location>
</feature>
<evidence type="ECO:0000256" key="5">
    <source>
        <dbReference type="ARBA" id="ARBA00022723"/>
    </source>
</evidence>
<comment type="catalytic activity">
    <reaction evidence="1">
        <text>S-ubiquitinyl-[E2 ubiquitin-conjugating enzyme]-L-cysteine + [acceptor protein]-L-lysine = [E2 ubiquitin-conjugating enzyme]-L-cysteine + N(6)-ubiquitinyl-[acceptor protein]-L-lysine.</text>
        <dbReference type="EC" id="2.3.2.27"/>
    </reaction>
</comment>
<reference evidence="11" key="1">
    <citation type="submission" date="2025-05" db="UniProtKB">
        <authorList>
            <consortium name="Ensembl"/>
        </authorList>
    </citation>
    <scope>IDENTIFICATION</scope>
</reference>
<evidence type="ECO:0000256" key="1">
    <source>
        <dbReference type="ARBA" id="ARBA00000900"/>
    </source>
</evidence>
<feature type="region of interest" description="Disordered" evidence="9">
    <location>
        <begin position="40"/>
        <end position="418"/>
    </location>
</feature>
<feature type="region of interest" description="Disordered" evidence="9">
    <location>
        <begin position="514"/>
        <end position="581"/>
    </location>
</feature>
<dbReference type="PANTHER" id="PTHR14471:SF5">
    <property type="entry name" value="E3 UBIQUITIN-PROTEIN LIGASE MARCHF10-RELATED"/>
    <property type="match status" value="1"/>
</dbReference>
<keyword evidence="7" id="KW-0833">Ubl conjugation pathway</keyword>
<proteinExistence type="predicted"/>
<sequence length="801" mass="88221">MLHEARDRQKYFNDVQYLRDMQHKEDFEYQACLRRQEYRRDLNEKKRDQFGVQETSSERSLLLSNVSPKQSSGEEEYEPRPSARKSGAKCDSKLPAIDQPPVKQKHKSTMTPRKPAQVGPSKPCPEAPKILSWKGRPNLGRLTVGPETHSSRASEDRSRQRWQPPAKAPTLWGSGPVVQQETLMWAGKTKLNRTTQERRSFTSSSQLVRTAENPPEGTKQGAPNAPSLKAPHSALTQTFQGMKSPQVLSGSAGPTLAPSTMAGPRRTACRFQGEERHPTLSLNTTGENDDAEKETDTEEGILLGGVQSPHSPSSYKQSRFLGPSASQGKNKNFEDNADHCRGNSFRSQPNHGSSRISNTTEPVTKQSSVRQRMFQEPRLPAEEPVEGNDGRDSKNEKKTSDSCNTKSDSSPDNDLNAKNASNHCISTDDGPGTHDYERDCQGCLTGSRNSPNSLTSDRPTASRPSVNPSASAVGPSVHTALRDHVPTHLSTSSTLGPTLDPRFSVCQPLPAIRSGNPFGNTENHDDFPVNGAHESDVRATEDINPPSQPQGAPLHADLSVSPQGSWSSVDSPGSSLPGGNLQGHWRVLGSLQENGPFTFFVVSESPNQNDNMNSMSASGLTNEKGATEKKADPEKLKKLQESLLEEDSEEEGDLCRICQIAGGSPTNALLEPCSCVGSLRFVHHKCLEKWLQVKITSGADLNAVKTCEMCKQDLLVDLDDFNITEFYQKHRQSRAQNELMNSGLYLMLLLHLYEQRFAELMRLGYGRLSRERVSLPLTCSLENPRAVQLLRSSQTLGGRWD</sequence>
<dbReference type="EC" id="2.3.2.27" evidence="3"/>
<dbReference type="GeneTree" id="ENSGT00530000063836"/>
<evidence type="ECO:0000256" key="7">
    <source>
        <dbReference type="ARBA" id="ARBA00022786"/>
    </source>
</evidence>
<dbReference type="AlphaFoldDB" id="A0A8C2USS5"/>
<keyword evidence="6" id="KW-0863">Zinc-finger</keyword>
<feature type="region of interest" description="Disordered" evidence="9">
    <location>
        <begin position="445"/>
        <end position="476"/>
    </location>
</feature>
<feature type="compositionally biased region" description="Polar residues" evidence="9">
    <location>
        <begin position="308"/>
        <end position="317"/>
    </location>
</feature>
<accession>A0A8C2USS5</accession>
<evidence type="ECO:0000259" key="10">
    <source>
        <dbReference type="PROSITE" id="PS51292"/>
    </source>
</evidence>
<dbReference type="Gene3D" id="3.30.40.10">
    <property type="entry name" value="Zinc/RING finger domain, C3HC4 (zinc finger)"/>
    <property type="match status" value="1"/>
</dbReference>
<dbReference type="InterPro" id="IPR011016">
    <property type="entry name" value="Znf_RING-CH"/>
</dbReference>
<gene>
    <name evidence="11" type="primary">MARCHF10</name>
</gene>
<feature type="compositionally biased region" description="Basic and acidic residues" evidence="9">
    <location>
        <begin position="331"/>
        <end position="341"/>
    </location>
</feature>
<feature type="compositionally biased region" description="Basic and acidic residues" evidence="9">
    <location>
        <begin position="388"/>
        <end position="400"/>
    </location>
</feature>
<keyword evidence="5" id="KW-0479">Metal-binding</keyword>
<feature type="compositionally biased region" description="Low complexity" evidence="9">
    <location>
        <begin position="564"/>
        <end position="579"/>
    </location>
</feature>
<evidence type="ECO:0000256" key="4">
    <source>
        <dbReference type="ARBA" id="ARBA00022679"/>
    </source>
</evidence>
<keyword evidence="12" id="KW-1185">Reference proteome</keyword>
<evidence type="ECO:0000313" key="12">
    <source>
        <dbReference type="Proteomes" id="UP000694398"/>
    </source>
</evidence>
<evidence type="ECO:0000256" key="2">
    <source>
        <dbReference type="ARBA" id="ARBA00004906"/>
    </source>
</evidence>